<dbReference type="EMBL" id="CP037920">
    <property type="protein sequence ID" value="QDT99616.1"/>
    <property type="molecule type" value="Genomic_DNA"/>
</dbReference>
<dbReference type="Gene3D" id="3.30.1360.110">
    <property type="entry name" value="Domain 2, Phosphonoacetate Hydrolase"/>
    <property type="match status" value="1"/>
</dbReference>
<dbReference type="KEGG" id="gaw:V144x_51280"/>
<accession>A0A517W2Y8</accession>
<dbReference type="Gene3D" id="3.40.720.10">
    <property type="entry name" value="Alkaline Phosphatase, subunit A"/>
    <property type="match status" value="1"/>
</dbReference>
<dbReference type="PANTHER" id="PTHR10151">
    <property type="entry name" value="ECTONUCLEOTIDE PYROPHOSPHATASE/PHOSPHODIESTERASE"/>
    <property type="match status" value="1"/>
</dbReference>
<dbReference type="InterPro" id="IPR017850">
    <property type="entry name" value="Alkaline_phosphatase_core_sf"/>
</dbReference>
<dbReference type="PANTHER" id="PTHR10151:SF120">
    <property type="entry name" value="BIS(5'-ADENOSYL)-TRIPHOSPHATASE"/>
    <property type="match status" value="1"/>
</dbReference>
<proteinExistence type="predicted"/>
<reference evidence="1 2" key="1">
    <citation type="submission" date="2019-03" db="EMBL/GenBank/DDBJ databases">
        <title>Deep-cultivation of Planctomycetes and their phenomic and genomic characterization uncovers novel biology.</title>
        <authorList>
            <person name="Wiegand S."/>
            <person name="Jogler M."/>
            <person name="Boedeker C."/>
            <person name="Pinto D."/>
            <person name="Vollmers J."/>
            <person name="Rivas-Marin E."/>
            <person name="Kohn T."/>
            <person name="Peeters S.H."/>
            <person name="Heuer A."/>
            <person name="Rast P."/>
            <person name="Oberbeckmann S."/>
            <person name="Bunk B."/>
            <person name="Jeske O."/>
            <person name="Meyerdierks A."/>
            <person name="Storesund J.E."/>
            <person name="Kallscheuer N."/>
            <person name="Luecker S."/>
            <person name="Lage O.M."/>
            <person name="Pohl T."/>
            <person name="Merkel B.J."/>
            <person name="Hornburger P."/>
            <person name="Mueller R.-W."/>
            <person name="Bruemmer F."/>
            <person name="Labrenz M."/>
            <person name="Spormann A.M."/>
            <person name="Op den Camp H."/>
            <person name="Overmann J."/>
            <person name="Amann R."/>
            <person name="Jetten M.S.M."/>
            <person name="Mascher T."/>
            <person name="Medema M.H."/>
            <person name="Devos D.P."/>
            <person name="Kaster A.-K."/>
            <person name="Ovreas L."/>
            <person name="Rohde M."/>
            <person name="Galperin M.Y."/>
            <person name="Jogler C."/>
        </authorList>
    </citation>
    <scope>NUCLEOTIDE SEQUENCE [LARGE SCALE GENOMIC DNA]</scope>
    <source>
        <strain evidence="1 2">V144</strain>
    </source>
</reference>
<evidence type="ECO:0000313" key="1">
    <source>
        <dbReference type="EMBL" id="QDT99616.1"/>
    </source>
</evidence>
<dbReference type="GO" id="GO:0016787">
    <property type="term" value="F:hydrolase activity"/>
    <property type="evidence" value="ECO:0007669"/>
    <property type="project" value="UniProtKB-ARBA"/>
</dbReference>
<dbReference type="AlphaFoldDB" id="A0A517W2Y8"/>
<dbReference type="CDD" id="cd16018">
    <property type="entry name" value="Enpp"/>
    <property type="match status" value="1"/>
</dbReference>
<evidence type="ECO:0000313" key="2">
    <source>
        <dbReference type="Proteomes" id="UP000318704"/>
    </source>
</evidence>
<dbReference type="Pfam" id="PF01663">
    <property type="entry name" value="Phosphodiest"/>
    <property type="match status" value="1"/>
</dbReference>
<sequence>MLNSYISLLILVLSVIEIPMLKPLVVINVVGLTHEMLGDKTPNLMRLANQGFSRPMGTVLPAVTCSAQSTLLTGLMPREHGIVANGWYFRELAEVMFWKQSNKLVHGQTVYEAAKQRDPAYTTAKLFWWYNMYAPVDWSVTPRPSYPADGRKVFDSYSQPESLKDELQSELGVFPLLRFWGPGADLSSSSWIVDASIKVFQEKKPSLTLVYLPHLDYNLQRLGVRDPAIDQDIRDIDREAGRLIEVAQNTGADVVVLSEYAITNVSKPLHINRILREHGWLQVRKEALGWETLDCGASTAFAVADHQIAHVYIQNSAQITEVKSALEKVDGIEMVLDQGQQAEFGIDHERSGELVAVAAPGAWFTYYFWLDDRVAPDYARTVDIHRKPGYDPVELFVDPQIRFPKLRIANRLAKKKLGFRYYMDLTSLDASLVKGSHGRLPSPGREEAESPVFICSSQSIERDEIPMMAVKDMLLELQFGN</sequence>
<dbReference type="InterPro" id="IPR002591">
    <property type="entry name" value="Phosphodiest/P_Trfase"/>
</dbReference>
<dbReference type="Proteomes" id="UP000318704">
    <property type="component" value="Chromosome"/>
</dbReference>
<dbReference type="SUPFAM" id="SSF53649">
    <property type="entry name" value="Alkaline phosphatase-like"/>
    <property type="match status" value="1"/>
</dbReference>
<organism evidence="1 2">
    <name type="scientific">Gimesia aquarii</name>
    <dbReference type="NCBI Taxonomy" id="2527964"/>
    <lineage>
        <taxon>Bacteria</taxon>
        <taxon>Pseudomonadati</taxon>
        <taxon>Planctomycetota</taxon>
        <taxon>Planctomycetia</taxon>
        <taxon>Planctomycetales</taxon>
        <taxon>Planctomycetaceae</taxon>
        <taxon>Gimesia</taxon>
    </lineage>
</organism>
<name>A0A517W2Y8_9PLAN</name>
<dbReference type="InterPro" id="IPR023116">
    <property type="entry name" value="Phosphonoacetate_hydro_insert"/>
</dbReference>
<protein>
    <submittedName>
        <fullName evidence="1">Type I phosphodiesterase / nucleotide pyrophosphatase</fullName>
    </submittedName>
</protein>
<gene>
    <name evidence="1" type="ORF">V144x_51280</name>
</gene>